<sequence>MRIEGPPQGPQGPQPKLKPKRERRHPPSFYVDEFREQNPFLKFLRYSDEKIKELAKQVRENKFNHVPPERWTDEQRQYAEWMELLGNDDQPFS</sequence>
<gene>
    <name evidence="2" type="ORF">UW02_C0013G0033</name>
</gene>
<name>A0A0G1FAD0_9BACT</name>
<accession>A0A0G1FAD0</accession>
<protein>
    <submittedName>
        <fullName evidence="2">Uncharacterized protein</fullName>
    </submittedName>
</protein>
<reference evidence="2 3" key="1">
    <citation type="journal article" date="2015" name="Nature">
        <title>rRNA introns, odd ribosomes, and small enigmatic genomes across a large radiation of phyla.</title>
        <authorList>
            <person name="Brown C.T."/>
            <person name="Hug L.A."/>
            <person name="Thomas B.C."/>
            <person name="Sharon I."/>
            <person name="Castelle C.J."/>
            <person name="Singh A."/>
            <person name="Wilkins M.J."/>
            <person name="Williams K.H."/>
            <person name="Banfield J.F."/>
        </authorList>
    </citation>
    <scope>NUCLEOTIDE SEQUENCE [LARGE SCALE GENOMIC DNA]</scope>
</reference>
<feature type="region of interest" description="Disordered" evidence="1">
    <location>
        <begin position="1"/>
        <end position="28"/>
    </location>
</feature>
<evidence type="ECO:0000313" key="2">
    <source>
        <dbReference type="EMBL" id="KKT19250.1"/>
    </source>
</evidence>
<dbReference type="EMBL" id="LCGS01000013">
    <property type="protein sequence ID" value="KKT19250.1"/>
    <property type="molecule type" value="Genomic_DNA"/>
</dbReference>
<evidence type="ECO:0000256" key="1">
    <source>
        <dbReference type="SAM" id="MobiDB-lite"/>
    </source>
</evidence>
<dbReference type="AlphaFoldDB" id="A0A0G1FAD0"/>
<organism evidence="2 3">
    <name type="scientific">Candidatus Nomurabacteria bacterium GW2011_GWB1_43_7</name>
    <dbReference type="NCBI Taxonomy" id="1618747"/>
    <lineage>
        <taxon>Bacteria</taxon>
        <taxon>Candidatus Nomuraibacteriota</taxon>
    </lineage>
</organism>
<feature type="compositionally biased region" description="Basic residues" evidence="1">
    <location>
        <begin position="17"/>
        <end position="26"/>
    </location>
</feature>
<proteinExistence type="predicted"/>
<comment type="caution">
    <text evidence="2">The sequence shown here is derived from an EMBL/GenBank/DDBJ whole genome shotgun (WGS) entry which is preliminary data.</text>
</comment>
<dbReference type="STRING" id="1618747.UW02_C0013G0033"/>
<dbReference type="Proteomes" id="UP000034751">
    <property type="component" value="Unassembled WGS sequence"/>
</dbReference>
<evidence type="ECO:0000313" key="3">
    <source>
        <dbReference type="Proteomes" id="UP000034751"/>
    </source>
</evidence>